<dbReference type="Pfam" id="PF12773">
    <property type="entry name" value="DZR"/>
    <property type="match status" value="1"/>
</dbReference>
<accession>A0ABW5RX68</accession>
<dbReference type="InterPro" id="IPR025874">
    <property type="entry name" value="DZR"/>
</dbReference>
<dbReference type="Proteomes" id="UP001597506">
    <property type="component" value="Unassembled WGS sequence"/>
</dbReference>
<evidence type="ECO:0000313" key="3">
    <source>
        <dbReference type="Proteomes" id="UP001597506"/>
    </source>
</evidence>
<sequence length="163" mass="18023">MSDIQTKIGGGLNKLQGSLQQGKQKLQTVQEISQYRKVIQENGEKRASIILALGEAAFKKMRAGELQDVELHELTQKVLQFDQEIFKAQKAVEKLARQAKQENGCPSCGATVTENDKFCGSCGQKVEAVHELVDEETEQCRVCEEEIPVSSKYCICCGTQQVG</sequence>
<evidence type="ECO:0000259" key="1">
    <source>
        <dbReference type="Pfam" id="PF12773"/>
    </source>
</evidence>
<name>A0ABW5RX68_9BACI</name>
<evidence type="ECO:0000313" key="2">
    <source>
        <dbReference type="EMBL" id="MFD2683148.1"/>
    </source>
</evidence>
<protein>
    <submittedName>
        <fullName evidence="2">Zinc ribbon domain-containing protein</fullName>
    </submittedName>
</protein>
<organism evidence="2 3">
    <name type="scientific">Bacillus seohaeanensis</name>
    <dbReference type="NCBI Taxonomy" id="284580"/>
    <lineage>
        <taxon>Bacteria</taxon>
        <taxon>Bacillati</taxon>
        <taxon>Bacillota</taxon>
        <taxon>Bacilli</taxon>
        <taxon>Bacillales</taxon>
        <taxon>Bacillaceae</taxon>
        <taxon>Bacillus</taxon>
    </lineage>
</organism>
<proteinExistence type="predicted"/>
<keyword evidence="3" id="KW-1185">Reference proteome</keyword>
<dbReference type="EMBL" id="JBHUMF010000035">
    <property type="protein sequence ID" value="MFD2683148.1"/>
    <property type="molecule type" value="Genomic_DNA"/>
</dbReference>
<dbReference type="RefSeq" id="WP_377938189.1">
    <property type="nucleotide sequence ID" value="NZ_JBHUMF010000035.1"/>
</dbReference>
<reference evidence="3" key="1">
    <citation type="journal article" date="2019" name="Int. J. Syst. Evol. Microbiol.">
        <title>The Global Catalogue of Microorganisms (GCM) 10K type strain sequencing project: providing services to taxonomists for standard genome sequencing and annotation.</title>
        <authorList>
            <consortium name="The Broad Institute Genomics Platform"/>
            <consortium name="The Broad Institute Genome Sequencing Center for Infectious Disease"/>
            <person name="Wu L."/>
            <person name="Ma J."/>
        </authorList>
    </citation>
    <scope>NUCLEOTIDE SEQUENCE [LARGE SCALE GENOMIC DNA]</scope>
    <source>
        <strain evidence="3">KCTC 3913</strain>
    </source>
</reference>
<comment type="caution">
    <text evidence="2">The sequence shown here is derived from an EMBL/GenBank/DDBJ whole genome shotgun (WGS) entry which is preliminary data.</text>
</comment>
<gene>
    <name evidence="2" type="ORF">ACFSUL_20655</name>
</gene>
<feature type="domain" description="DZANK-type" evidence="1">
    <location>
        <begin position="105"/>
        <end position="158"/>
    </location>
</feature>